<feature type="region of interest" description="Disordered" evidence="1">
    <location>
        <begin position="124"/>
        <end position="187"/>
    </location>
</feature>
<evidence type="ECO:0000313" key="2">
    <source>
        <dbReference type="EMBL" id="ETS80512.1"/>
    </source>
</evidence>
<feature type="compositionally biased region" description="Low complexity" evidence="1">
    <location>
        <begin position="10"/>
        <end position="22"/>
    </location>
</feature>
<organism evidence="2 3">
    <name type="scientific">Pestalotiopsis fici (strain W106-1 / CGMCC3.15140)</name>
    <dbReference type="NCBI Taxonomy" id="1229662"/>
    <lineage>
        <taxon>Eukaryota</taxon>
        <taxon>Fungi</taxon>
        <taxon>Dikarya</taxon>
        <taxon>Ascomycota</taxon>
        <taxon>Pezizomycotina</taxon>
        <taxon>Sordariomycetes</taxon>
        <taxon>Xylariomycetidae</taxon>
        <taxon>Amphisphaeriales</taxon>
        <taxon>Sporocadaceae</taxon>
        <taxon>Pestalotiopsis</taxon>
    </lineage>
</organism>
<evidence type="ECO:0000313" key="3">
    <source>
        <dbReference type="Proteomes" id="UP000030651"/>
    </source>
</evidence>
<evidence type="ECO:0000256" key="1">
    <source>
        <dbReference type="SAM" id="MobiDB-lite"/>
    </source>
</evidence>
<dbReference type="EMBL" id="KI912113">
    <property type="protein sequence ID" value="ETS80512.1"/>
    <property type="molecule type" value="Genomic_DNA"/>
</dbReference>
<gene>
    <name evidence="2" type="ORF">PFICI_08041</name>
</gene>
<dbReference type="HOGENOM" id="CLU_1448192_0_0_1"/>
<keyword evidence="3" id="KW-1185">Reference proteome</keyword>
<dbReference type="AlphaFoldDB" id="W3X519"/>
<reference evidence="3" key="1">
    <citation type="journal article" date="2015" name="BMC Genomics">
        <title>Genomic and transcriptomic analysis of the endophytic fungus Pestalotiopsis fici reveals its lifestyle and high potential for synthesis of natural products.</title>
        <authorList>
            <person name="Wang X."/>
            <person name="Zhang X."/>
            <person name="Liu L."/>
            <person name="Xiang M."/>
            <person name="Wang W."/>
            <person name="Sun X."/>
            <person name="Che Y."/>
            <person name="Guo L."/>
            <person name="Liu G."/>
            <person name="Guo L."/>
            <person name="Wang C."/>
            <person name="Yin W.B."/>
            <person name="Stadler M."/>
            <person name="Zhang X."/>
            <person name="Liu X."/>
        </authorList>
    </citation>
    <scope>NUCLEOTIDE SEQUENCE [LARGE SCALE GENOMIC DNA]</scope>
    <source>
        <strain evidence="3">W106-1 / CGMCC3.15140</strain>
    </source>
</reference>
<accession>W3X519</accession>
<dbReference type="KEGG" id="pfy:PFICI_08041"/>
<proteinExistence type="predicted"/>
<name>W3X519_PESFW</name>
<dbReference type="InParanoid" id="W3X519"/>
<feature type="compositionally biased region" description="Polar residues" evidence="1">
    <location>
        <begin position="23"/>
        <end position="34"/>
    </location>
</feature>
<sequence>MGLWRRKHSGSSGESSNSDTSGTVTPVGSSQEPELNSKRSVRVMRSLTNGLRSNKPKKASITNNYQEMTPLERRINRPFTQQNLEHQRMFDDFTFDFGKRKSSYGGRSIISGISPCASRTASIDSNYAPHSHHQHHGDRRETHAHYRNSLVEDVPWEVSGEESDKDRPSMPPADAFSNLSLHHRNFH</sequence>
<dbReference type="OrthoDB" id="4825861at2759"/>
<dbReference type="GeneID" id="19273054"/>
<dbReference type="Proteomes" id="UP000030651">
    <property type="component" value="Unassembled WGS sequence"/>
</dbReference>
<feature type="region of interest" description="Disordered" evidence="1">
    <location>
        <begin position="1"/>
        <end position="61"/>
    </location>
</feature>
<protein>
    <submittedName>
        <fullName evidence="2">Uncharacterized protein</fullName>
    </submittedName>
</protein>
<dbReference type="RefSeq" id="XP_007834813.1">
    <property type="nucleotide sequence ID" value="XM_007836622.1"/>
</dbReference>